<keyword evidence="2" id="KW-1185">Reference proteome</keyword>
<proteinExistence type="predicted"/>
<organism evidence="1 2">
    <name type="scientific">Sclerotinia nivalis</name>
    <dbReference type="NCBI Taxonomy" id="352851"/>
    <lineage>
        <taxon>Eukaryota</taxon>
        <taxon>Fungi</taxon>
        <taxon>Dikarya</taxon>
        <taxon>Ascomycota</taxon>
        <taxon>Pezizomycotina</taxon>
        <taxon>Leotiomycetes</taxon>
        <taxon>Helotiales</taxon>
        <taxon>Sclerotiniaceae</taxon>
        <taxon>Sclerotinia</taxon>
    </lineage>
</organism>
<comment type="caution">
    <text evidence="1">The sequence shown here is derived from an EMBL/GenBank/DDBJ whole genome shotgun (WGS) entry which is preliminary data.</text>
</comment>
<protein>
    <submittedName>
        <fullName evidence="1">Uncharacterized protein</fullName>
    </submittedName>
</protein>
<sequence>MGSDTEFLGILVSFEIAKYIQLDSSLCSMATLIIGDKSSRWVLAPEDMIYPKPQASRGYQNKKATVRSLILQHVMPAYPVSEMKYLLLKKVEKIDQWADSQLQL</sequence>
<dbReference type="AlphaFoldDB" id="A0A9X0AHH7"/>
<name>A0A9X0AHH7_9HELO</name>
<evidence type="ECO:0000313" key="2">
    <source>
        <dbReference type="Proteomes" id="UP001152300"/>
    </source>
</evidence>
<accession>A0A9X0AHH7</accession>
<gene>
    <name evidence="1" type="ORF">OCU04_008142</name>
</gene>
<dbReference type="EMBL" id="JAPEIS010000009">
    <property type="protein sequence ID" value="KAJ8062891.1"/>
    <property type="molecule type" value="Genomic_DNA"/>
</dbReference>
<reference evidence="1" key="1">
    <citation type="submission" date="2022-11" db="EMBL/GenBank/DDBJ databases">
        <title>Genome Resource of Sclerotinia nivalis Strain SnTB1, a Plant Pathogen Isolated from American Ginseng.</title>
        <authorList>
            <person name="Fan S."/>
        </authorList>
    </citation>
    <scope>NUCLEOTIDE SEQUENCE</scope>
    <source>
        <strain evidence="1">SnTB1</strain>
    </source>
</reference>
<dbReference type="Proteomes" id="UP001152300">
    <property type="component" value="Unassembled WGS sequence"/>
</dbReference>
<evidence type="ECO:0000313" key="1">
    <source>
        <dbReference type="EMBL" id="KAJ8062891.1"/>
    </source>
</evidence>